<organism evidence="1 2">
    <name type="scientific">Galerina marginata (strain CBS 339.88)</name>
    <dbReference type="NCBI Taxonomy" id="685588"/>
    <lineage>
        <taxon>Eukaryota</taxon>
        <taxon>Fungi</taxon>
        <taxon>Dikarya</taxon>
        <taxon>Basidiomycota</taxon>
        <taxon>Agaricomycotina</taxon>
        <taxon>Agaricomycetes</taxon>
        <taxon>Agaricomycetidae</taxon>
        <taxon>Agaricales</taxon>
        <taxon>Agaricineae</taxon>
        <taxon>Strophariaceae</taxon>
        <taxon>Galerina</taxon>
    </lineage>
</organism>
<dbReference type="AlphaFoldDB" id="A0A067SXY5"/>
<dbReference type="HOGENOM" id="CLU_1586591_0_0_1"/>
<gene>
    <name evidence="1" type="ORF">GALMADRAFT_280214</name>
</gene>
<dbReference type="EMBL" id="KL142382">
    <property type="protein sequence ID" value="KDR74902.1"/>
    <property type="molecule type" value="Genomic_DNA"/>
</dbReference>
<evidence type="ECO:0000313" key="1">
    <source>
        <dbReference type="EMBL" id="KDR74902.1"/>
    </source>
</evidence>
<feature type="non-terminal residue" evidence="1">
    <location>
        <position position="150"/>
    </location>
</feature>
<keyword evidence="2" id="KW-1185">Reference proteome</keyword>
<proteinExistence type="predicted"/>
<sequence>MLSDMQKELASVLRNSTTGKIQACLLGSLTKASPEQLKALFSMLAPLLSQARVIKHCVRCHLEYSENENHKTACEIDHNEFGESERTVIGYEDMTTTLSCCGISFEENNGRPRRSCILALHTTNPEKVKYYVENDEDDEDDENNENNENR</sequence>
<accession>A0A067SXY5</accession>
<dbReference type="OrthoDB" id="3251058at2759"/>
<dbReference type="Proteomes" id="UP000027222">
    <property type="component" value="Unassembled WGS sequence"/>
</dbReference>
<reference evidence="2" key="1">
    <citation type="journal article" date="2014" name="Proc. Natl. Acad. Sci. U.S.A.">
        <title>Extensive sampling of basidiomycete genomes demonstrates inadequacy of the white-rot/brown-rot paradigm for wood decay fungi.</title>
        <authorList>
            <person name="Riley R."/>
            <person name="Salamov A.A."/>
            <person name="Brown D.W."/>
            <person name="Nagy L.G."/>
            <person name="Floudas D."/>
            <person name="Held B.W."/>
            <person name="Levasseur A."/>
            <person name="Lombard V."/>
            <person name="Morin E."/>
            <person name="Otillar R."/>
            <person name="Lindquist E.A."/>
            <person name="Sun H."/>
            <person name="LaButti K.M."/>
            <person name="Schmutz J."/>
            <person name="Jabbour D."/>
            <person name="Luo H."/>
            <person name="Baker S.E."/>
            <person name="Pisabarro A.G."/>
            <person name="Walton J.D."/>
            <person name="Blanchette R.A."/>
            <person name="Henrissat B."/>
            <person name="Martin F."/>
            <person name="Cullen D."/>
            <person name="Hibbett D.S."/>
            <person name="Grigoriev I.V."/>
        </authorList>
    </citation>
    <scope>NUCLEOTIDE SEQUENCE [LARGE SCALE GENOMIC DNA]</scope>
    <source>
        <strain evidence="2">CBS 339.88</strain>
    </source>
</reference>
<name>A0A067SXY5_GALM3</name>
<protein>
    <submittedName>
        <fullName evidence="1">Uncharacterized protein</fullName>
    </submittedName>
</protein>
<evidence type="ECO:0000313" key="2">
    <source>
        <dbReference type="Proteomes" id="UP000027222"/>
    </source>
</evidence>